<evidence type="ECO:0000259" key="5">
    <source>
        <dbReference type="Pfam" id="PF23598"/>
    </source>
</evidence>
<dbReference type="InterPro" id="IPR044974">
    <property type="entry name" value="Disease_R_plants"/>
</dbReference>
<name>A0ABQ7XQZ9_BRANA</name>
<evidence type="ECO:0000256" key="1">
    <source>
        <dbReference type="ARBA" id="ARBA00022614"/>
    </source>
</evidence>
<evidence type="ECO:0000256" key="2">
    <source>
        <dbReference type="ARBA" id="ARBA00022737"/>
    </source>
</evidence>
<dbReference type="Gene3D" id="1.10.8.430">
    <property type="entry name" value="Helical domain of apoptotic protease-activating factors"/>
    <property type="match status" value="1"/>
</dbReference>
<evidence type="ECO:0000313" key="6">
    <source>
        <dbReference type="EMBL" id="KAH0857894.1"/>
    </source>
</evidence>
<dbReference type="PANTHER" id="PTHR11017">
    <property type="entry name" value="LEUCINE-RICH REPEAT-CONTAINING PROTEIN"/>
    <property type="match status" value="1"/>
</dbReference>
<dbReference type="InterPro" id="IPR001611">
    <property type="entry name" value="Leu-rich_rpt"/>
</dbReference>
<gene>
    <name evidence="6" type="ORF">HID58_086155</name>
</gene>
<dbReference type="Pfam" id="PF00560">
    <property type="entry name" value="LRR_1"/>
    <property type="match status" value="1"/>
</dbReference>
<proteinExistence type="predicted"/>
<dbReference type="InterPro" id="IPR011713">
    <property type="entry name" value="Leu-rich_rpt_3"/>
</dbReference>
<keyword evidence="7" id="KW-1185">Reference proteome</keyword>
<evidence type="ECO:0000259" key="4">
    <source>
        <dbReference type="Pfam" id="PF23282"/>
    </source>
</evidence>
<organism evidence="6 7">
    <name type="scientific">Brassica napus</name>
    <name type="common">Rape</name>
    <dbReference type="NCBI Taxonomy" id="3708"/>
    <lineage>
        <taxon>Eukaryota</taxon>
        <taxon>Viridiplantae</taxon>
        <taxon>Streptophyta</taxon>
        <taxon>Embryophyta</taxon>
        <taxon>Tracheophyta</taxon>
        <taxon>Spermatophyta</taxon>
        <taxon>Magnoliopsida</taxon>
        <taxon>eudicotyledons</taxon>
        <taxon>Gunneridae</taxon>
        <taxon>Pentapetalae</taxon>
        <taxon>rosids</taxon>
        <taxon>malvids</taxon>
        <taxon>Brassicales</taxon>
        <taxon>Brassicaceae</taxon>
        <taxon>Brassiceae</taxon>
        <taxon>Brassica</taxon>
    </lineage>
</organism>
<feature type="domain" description="Disease resistance R13L4/SHOC-2-like LRR" evidence="5">
    <location>
        <begin position="667"/>
        <end position="872"/>
    </location>
</feature>
<dbReference type="Pfam" id="PF23598">
    <property type="entry name" value="LRR_14"/>
    <property type="match status" value="1"/>
</dbReference>
<dbReference type="Proteomes" id="UP000824890">
    <property type="component" value="Unassembled WGS sequence"/>
</dbReference>
<evidence type="ECO:0000313" key="7">
    <source>
        <dbReference type="Proteomes" id="UP000824890"/>
    </source>
</evidence>
<evidence type="ECO:0008006" key="8">
    <source>
        <dbReference type="Google" id="ProtNLM"/>
    </source>
</evidence>
<feature type="domain" description="Disease resistance protein Roq1-like winged-helix" evidence="4">
    <location>
        <begin position="222"/>
        <end position="291"/>
    </location>
</feature>
<dbReference type="Pfam" id="PF07725">
    <property type="entry name" value="LRR_3"/>
    <property type="match status" value="1"/>
</dbReference>
<dbReference type="EMBL" id="JAGKQM010000019">
    <property type="protein sequence ID" value="KAH0857894.1"/>
    <property type="molecule type" value="Genomic_DNA"/>
</dbReference>
<keyword evidence="2" id="KW-0677">Repeat</keyword>
<dbReference type="Gene3D" id="3.80.10.10">
    <property type="entry name" value="Ribonuclease Inhibitor"/>
    <property type="match status" value="4"/>
</dbReference>
<evidence type="ECO:0000256" key="3">
    <source>
        <dbReference type="ARBA" id="ARBA00022821"/>
    </source>
</evidence>
<keyword evidence="1" id="KW-0433">Leucine-rich repeat</keyword>
<dbReference type="PRINTS" id="PR00364">
    <property type="entry name" value="DISEASERSIST"/>
</dbReference>
<keyword evidence="3" id="KW-0611">Plant defense</keyword>
<protein>
    <recommendedName>
        <fullName evidence="8">Disease resistance protein</fullName>
    </recommendedName>
</protein>
<dbReference type="SUPFAM" id="SSF52058">
    <property type="entry name" value="L domain-like"/>
    <property type="match status" value="2"/>
</dbReference>
<comment type="caution">
    <text evidence="6">The sequence shown here is derived from an EMBL/GenBank/DDBJ whole genome shotgun (WGS) entry which is preliminary data.</text>
</comment>
<reference evidence="6 7" key="1">
    <citation type="submission" date="2021-05" db="EMBL/GenBank/DDBJ databases">
        <title>Genome Assembly of Synthetic Allotetraploid Brassica napus Reveals Homoeologous Exchanges between Subgenomes.</title>
        <authorList>
            <person name="Davis J.T."/>
        </authorList>
    </citation>
    <scope>NUCLEOTIDE SEQUENCE [LARGE SCALE GENOMIC DNA]</scope>
    <source>
        <strain evidence="7">cv. Da-Ae</strain>
        <tissue evidence="6">Seedling</tissue>
    </source>
</reference>
<dbReference type="InterPro" id="IPR032675">
    <property type="entry name" value="LRR_dom_sf"/>
</dbReference>
<dbReference type="SUPFAM" id="SSF52540">
    <property type="entry name" value="P-loop containing nucleoside triphosphate hydrolases"/>
    <property type="match status" value="1"/>
</dbReference>
<dbReference type="InterPro" id="IPR058192">
    <property type="entry name" value="WHD_ROQ1-like"/>
</dbReference>
<dbReference type="InterPro" id="IPR036390">
    <property type="entry name" value="WH_DNA-bd_sf"/>
</dbReference>
<dbReference type="InterPro" id="IPR027417">
    <property type="entry name" value="P-loop_NTPase"/>
</dbReference>
<accession>A0ABQ7XQZ9</accession>
<dbReference type="InterPro" id="IPR055414">
    <property type="entry name" value="LRR_R13L4/SHOC2-like"/>
</dbReference>
<sequence length="1040" mass="116292">MIEKIAVDISNKLNYSKPSNDFNNIVGLKAHLENMESLLCLHSDEDDWDLGSVMGLVRPQSPDIFSTRPLAISNIVSLWRTSKHQCIREEPALMTTLRRCQDWPIRSCGRGSRIIITTQDQNVLRAHDVQDVYRVDSPPPHTALKIFCRYAFRQDSPYAGFEKLAGKVTNLVGELPLGLKVMGSYFRGMSRQKWEKSLLRLKKHLDGSIARISKFSYDALDMEDKVLFLYIACFFNYESIAKLEKYLANEFSNLRSGLDILAEKSLISMNNSGYLEMQKLLEQLGRDIVHQEYIREPGRPQFLVSTNVRGIKFDLSELSEDFNISERAFEGLSNLQFLRFHYRIGNRRNQLHLPRGLNNIPTGLRILHWDQFPGTSLPSDMNPQSLVELVMHGSKLEKLWEETKPLGKLRWINLSSSVNLKELPDLSLATNLEEMDLNQCTSLVELPSSIGKASNLKKLDLVHCSSLVQLPSSIGDNTNLQNLDLSNCSSLVELPSSMDNLINLEKVNLSHCSSLVKFTCSHVRELNLAHCSTLVELAPSTGTLFNLEKLDLSHCSSIVELPSSVENATKLLHLNLEGCSSLMDLPSCIGNATSLQKFYLNNCSSLEKLPSSIGSASNLEKLDLSNCSNLVELPSSIGNAINLLYLSLIGCSRLVKLPSSMGNLTSLKILYLNNCSNLVELHYTIGNAISLEKLDLSNCSSLVKLPHSIGKATNLQKLKLVNCSSLVELPSSIGNLFKLQLLCLKGCSKLEVLPINIDMQSLNELDLTDCSLLKSFPQISTYIGVLRLKGTAIKEVPSSTRLWCRLATLQMSYTESLKQLPHALSCITELHLSNTEIQEISPWVKEISKLRRFVLSGCRKVVSLPQLSDSLSSLHAENCRSLERLDCSFHNPLNKEAIALIIHTSTRRYGNNTAYFTNRATGGSLMVKLNERRSLPVSLRFKACVLPVSKADDDTGDDESLITRSRGPCRPRELSLPPPLTGHLYTFEIEANVTSTELTFEFSVHRENWEIGECGVFELMEAPRVHEHDVSSDSDIGGNH</sequence>
<dbReference type="Pfam" id="PF23282">
    <property type="entry name" value="WHD_ROQ1"/>
    <property type="match status" value="1"/>
</dbReference>
<dbReference type="SUPFAM" id="SSF46785">
    <property type="entry name" value="Winged helix' DNA-binding domain"/>
    <property type="match status" value="1"/>
</dbReference>
<dbReference type="InterPro" id="IPR042197">
    <property type="entry name" value="Apaf_helical"/>
</dbReference>
<dbReference type="PANTHER" id="PTHR11017:SF333">
    <property type="entry name" value="ADP-RIBOSYL CYCLASE_CYCLIC ADP-RIBOSE HYDROLASE-RELATED"/>
    <property type="match status" value="1"/>
</dbReference>